<name>A0A177Y5T1_9VIBR</name>
<dbReference type="InterPro" id="IPR016032">
    <property type="entry name" value="Sig_transdc_resp-reg_C-effctor"/>
</dbReference>
<dbReference type="Pfam" id="PF00486">
    <property type="entry name" value="Trans_reg_C"/>
    <property type="match status" value="1"/>
</dbReference>
<dbReference type="Proteomes" id="UP000078406">
    <property type="component" value="Unassembled WGS sequence"/>
</dbReference>
<feature type="transmembrane region" description="Helical" evidence="3">
    <location>
        <begin position="133"/>
        <end position="152"/>
    </location>
</feature>
<protein>
    <submittedName>
        <fullName evidence="5">Transcriptional regulator</fullName>
    </submittedName>
</protein>
<keyword evidence="3" id="KW-0812">Transmembrane</keyword>
<keyword evidence="3" id="KW-1133">Transmembrane helix</keyword>
<dbReference type="RefSeq" id="WP_054963416.1">
    <property type="nucleotide sequence ID" value="NZ_LLEI02000006.1"/>
</dbReference>
<evidence type="ECO:0000313" key="5">
    <source>
        <dbReference type="EMBL" id="OAJ96204.1"/>
    </source>
</evidence>
<keyword evidence="3" id="KW-0472">Membrane</keyword>
<dbReference type="AlphaFoldDB" id="A0A177Y5T1"/>
<dbReference type="SMART" id="SM00862">
    <property type="entry name" value="Trans_reg_C"/>
    <property type="match status" value="1"/>
</dbReference>
<organism evidence="5 6">
    <name type="scientific">Vibrio bivalvicida</name>
    <dbReference type="NCBI Taxonomy" id="1276888"/>
    <lineage>
        <taxon>Bacteria</taxon>
        <taxon>Pseudomonadati</taxon>
        <taxon>Pseudomonadota</taxon>
        <taxon>Gammaproteobacteria</taxon>
        <taxon>Vibrionales</taxon>
        <taxon>Vibrionaceae</taxon>
        <taxon>Vibrio</taxon>
        <taxon>Vibrio oreintalis group</taxon>
    </lineage>
</organism>
<dbReference type="Gene3D" id="1.10.10.10">
    <property type="entry name" value="Winged helix-like DNA-binding domain superfamily/Winged helix DNA-binding domain"/>
    <property type="match status" value="1"/>
</dbReference>
<evidence type="ECO:0000256" key="1">
    <source>
        <dbReference type="ARBA" id="ARBA00023125"/>
    </source>
</evidence>
<dbReference type="InterPro" id="IPR036388">
    <property type="entry name" value="WH-like_DNA-bd_sf"/>
</dbReference>
<dbReference type="PROSITE" id="PS51755">
    <property type="entry name" value="OMPR_PHOB"/>
    <property type="match status" value="1"/>
</dbReference>
<dbReference type="GO" id="GO:0000160">
    <property type="term" value="P:phosphorelay signal transduction system"/>
    <property type="evidence" value="ECO:0007669"/>
    <property type="project" value="InterPro"/>
</dbReference>
<accession>A0A177Y5T1</accession>
<evidence type="ECO:0000256" key="3">
    <source>
        <dbReference type="SAM" id="Phobius"/>
    </source>
</evidence>
<sequence>MLLINNKYILNAITGTLEERDSGIKVALGSNEVALLQFMIEHPNKPLSKAQLLDEVWYKKGVVVEESSLLHTVSTCRKALEDRSGEIITTVRGVGYQFNGHVESYQPKEIESPIIKRESSADEPKQLKRNNTVYLIAFTLSAAIGFMAYTLFSSPWVEADYQESRYVGCVIPQPGKDEPMVMNNVRAFTSENQTILVDQDGRSISFIPSDVEVDCE</sequence>
<dbReference type="GO" id="GO:0003677">
    <property type="term" value="F:DNA binding"/>
    <property type="evidence" value="ECO:0007669"/>
    <property type="project" value="UniProtKB-UniRule"/>
</dbReference>
<evidence type="ECO:0000259" key="4">
    <source>
        <dbReference type="PROSITE" id="PS51755"/>
    </source>
</evidence>
<dbReference type="InterPro" id="IPR001867">
    <property type="entry name" value="OmpR/PhoB-type_DNA-bd"/>
</dbReference>
<dbReference type="SUPFAM" id="SSF46894">
    <property type="entry name" value="C-terminal effector domain of the bipartite response regulators"/>
    <property type="match status" value="1"/>
</dbReference>
<dbReference type="CDD" id="cd00383">
    <property type="entry name" value="trans_reg_C"/>
    <property type="match status" value="1"/>
</dbReference>
<feature type="domain" description="OmpR/PhoB-type" evidence="4">
    <location>
        <begin position="1"/>
        <end position="100"/>
    </location>
</feature>
<gene>
    <name evidence="5" type="ORF">APB76_00100</name>
</gene>
<reference evidence="5 6" key="1">
    <citation type="journal article" date="2016" name="Syst. Appl. Microbiol.">
        <title>Vibrio bivalvicida sp. nov., a novel larval pathogen for bivalve molluscs reared in a hatchery.</title>
        <authorList>
            <person name="Dubert J."/>
            <person name="Romalde J.L."/>
            <person name="Prado S."/>
            <person name="Barja J.L."/>
        </authorList>
    </citation>
    <scope>NUCLEOTIDE SEQUENCE [LARGE SCALE GENOMIC DNA]</scope>
    <source>
        <strain evidence="5 6">605</strain>
    </source>
</reference>
<keyword evidence="1 2" id="KW-0238">DNA-binding</keyword>
<dbReference type="EMBL" id="LLEI02000006">
    <property type="protein sequence ID" value="OAJ96204.1"/>
    <property type="molecule type" value="Genomic_DNA"/>
</dbReference>
<feature type="DNA-binding region" description="OmpR/PhoB-type" evidence="2">
    <location>
        <begin position="1"/>
        <end position="100"/>
    </location>
</feature>
<evidence type="ECO:0000313" key="6">
    <source>
        <dbReference type="Proteomes" id="UP000078406"/>
    </source>
</evidence>
<dbReference type="GO" id="GO:0006355">
    <property type="term" value="P:regulation of DNA-templated transcription"/>
    <property type="evidence" value="ECO:0007669"/>
    <property type="project" value="InterPro"/>
</dbReference>
<proteinExistence type="predicted"/>
<evidence type="ECO:0000256" key="2">
    <source>
        <dbReference type="PROSITE-ProRule" id="PRU01091"/>
    </source>
</evidence>
<comment type="caution">
    <text evidence="5">The sequence shown here is derived from an EMBL/GenBank/DDBJ whole genome shotgun (WGS) entry which is preliminary data.</text>
</comment>